<keyword evidence="1" id="KW-0472">Membrane</keyword>
<dbReference type="PANTHER" id="PTHR34473">
    <property type="entry name" value="UPF0699 TRANSMEMBRANE PROTEIN YDBS"/>
    <property type="match status" value="1"/>
</dbReference>
<comment type="caution">
    <text evidence="3">The sequence shown here is derived from an EMBL/GenBank/DDBJ whole genome shotgun (WGS) entry which is preliminary data.</text>
</comment>
<keyword evidence="1" id="KW-1133">Transmembrane helix</keyword>
<dbReference type="Proteomes" id="UP001254759">
    <property type="component" value="Unassembled WGS sequence"/>
</dbReference>
<feature type="transmembrane region" description="Helical" evidence="1">
    <location>
        <begin position="71"/>
        <end position="90"/>
    </location>
</feature>
<feature type="transmembrane region" description="Helical" evidence="1">
    <location>
        <begin position="41"/>
        <end position="65"/>
    </location>
</feature>
<feature type="domain" description="YdbS-like PH" evidence="2">
    <location>
        <begin position="94"/>
        <end position="172"/>
    </location>
</feature>
<dbReference type="PANTHER" id="PTHR34473:SF3">
    <property type="entry name" value="TRANSMEMBRANE PROTEIN-RELATED"/>
    <property type="match status" value="1"/>
</dbReference>
<protein>
    <submittedName>
        <fullName evidence="3">Membrane protein YdbS with pleckstrin-like domain</fullName>
    </submittedName>
</protein>
<name>A0ABU1RVE4_9GAMM</name>
<organism evidence="3 4">
    <name type="scientific">Pseudoxanthomonas sacheonensis</name>
    <dbReference type="NCBI Taxonomy" id="443615"/>
    <lineage>
        <taxon>Bacteria</taxon>
        <taxon>Pseudomonadati</taxon>
        <taxon>Pseudomonadota</taxon>
        <taxon>Gammaproteobacteria</taxon>
        <taxon>Lysobacterales</taxon>
        <taxon>Lysobacteraceae</taxon>
        <taxon>Pseudoxanthomonas</taxon>
    </lineage>
</organism>
<sequence>MTDLPSTPAPPPAPQNLSAETIAPAPLVVDWQHLPARGAKLAAFGGAFGFAIPFAVGSAFLSRLADFSTPWLVAPVVGLLGAAFGAWLAVKRHRRTLWKLDEQGFALQRGRWWQTESRVPISRVQHLDLKRGPLERAFRLATLVIHTAGTRMAAVSVSGLDGEDAERLRDRLARQLDHDDDAL</sequence>
<evidence type="ECO:0000313" key="4">
    <source>
        <dbReference type="Proteomes" id="UP001254759"/>
    </source>
</evidence>
<gene>
    <name evidence="3" type="ORF">J2W94_002374</name>
</gene>
<evidence type="ECO:0000313" key="3">
    <source>
        <dbReference type="EMBL" id="MDR6842089.1"/>
    </source>
</evidence>
<reference evidence="3 4" key="1">
    <citation type="submission" date="2023-07" db="EMBL/GenBank/DDBJ databases">
        <title>Sorghum-associated microbial communities from plants grown in Nebraska, USA.</title>
        <authorList>
            <person name="Schachtman D."/>
        </authorList>
    </citation>
    <scope>NUCLEOTIDE SEQUENCE [LARGE SCALE GENOMIC DNA]</scope>
    <source>
        <strain evidence="3 4">BE107</strain>
    </source>
</reference>
<dbReference type="EMBL" id="JAVDTT010000002">
    <property type="protein sequence ID" value="MDR6842089.1"/>
    <property type="molecule type" value="Genomic_DNA"/>
</dbReference>
<dbReference type="RefSeq" id="WP_310093496.1">
    <property type="nucleotide sequence ID" value="NZ_JAVDTT010000002.1"/>
</dbReference>
<dbReference type="InterPro" id="IPR005182">
    <property type="entry name" value="YdbS-like_PH"/>
</dbReference>
<accession>A0ABU1RVE4</accession>
<evidence type="ECO:0000259" key="2">
    <source>
        <dbReference type="Pfam" id="PF03703"/>
    </source>
</evidence>
<proteinExistence type="predicted"/>
<evidence type="ECO:0000256" key="1">
    <source>
        <dbReference type="SAM" id="Phobius"/>
    </source>
</evidence>
<dbReference type="Pfam" id="PF03703">
    <property type="entry name" value="bPH_2"/>
    <property type="match status" value="1"/>
</dbReference>
<keyword evidence="4" id="KW-1185">Reference proteome</keyword>
<keyword evidence="1" id="KW-0812">Transmembrane</keyword>